<keyword evidence="11" id="KW-0278">Fertilization</keyword>
<dbReference type="HOGENOM" id="CLU_026010_1_0_1"/>
<evidence type="ECO:0000256" key="5">
    <source>
        <dbReference type="ARBA" id="ARBA00022685"/>
    </source>
</evidence>
<dbReference type="GO" id="GO:0005886">
    <property type="term" value="C:plasma membrane"/>
    <property type="evidence" value="ECO:0007669"/>
    <property type="project" value="UniProtKB-SubCell"/>
</dbReference>
<dbReference type="Pfam" id="PF23344">
    <property type="entry name" value="ZP-N"/>
    <property type="match status" value="1"/>
</dbReference>
<dbReference type="Gene3D" id="2.60.40.4100">
    <property type="entry name" value="Zona pellucida, ZP-C domain"/>
    <property type="match status" value="1"/>
</dbReference>
<dbReference type="Gene3D" id="2.60.40.3210">
    <property type="entry name" value="Zona pellucida, ZP-N domain"/>
    <property type="match status" value="1"/>
</dbReference>
<protein>
    <recommendedName>
        <fullName evidence="14">Zona pellucida sperm-binding protein 4</fullName>
    </recommendedName>
    <alternativeName>
        <fullName evidence="16">Zona pellucida glycoprotein 4</fullName>
    </alternativeName>
    <alternativeName>
        <fullName evidence="15">Zona pellucida protein B</fullName>
    </alternativeName>
</protein>
<dbReference type="eggNOG" id="ENOG502QU54">
    <property type="taxonomic scope" value="Eukaryota"/>
</dbReference>
<dbReference type="Ensembl" id="ENSLACT00000005706.1">
    <property type="protein sequence ID" value="ENSLACP00000005657.1"/>
    <property type="gene ID" value="ENSLACG00000005027.1"/>
</dbReference>
<name>H3A7N6_LATCH</name>
<evidence type="ECO:0000313" key="22">
    <source>
        <dbReference type="Proteomes" id="UP000008672"/>
    </source>
</evidence>
<reference evidence="21" key="2">
    <citation type="submission" date="2025-08" db="UniProtKB">
        <authorList>
            <consortium name="Ensembl"/>
        </authorList>
    </citation>
    <scope>IDENTIFICATION</scope>
</reference>
<feature type="disulfide bond" evidence="17">
    <location>
        <begin position="9"/>
        <end position="24"/>
    </location>
</feature>
<dbReference type="FunCoup" id="H3A7N6">
    <property type="interactions" value="22"/>
</dbReference>
<evidence type="ECO:0000256" key="10">
    <source>
        <dbReference type="ARBA" id="ARBA00023180"/>
    </source>
</evidence>
<evidence type="ECO:0000256" key="8">
    <source>
        <dbReference type="ARBA" id="ARBA00023136"/>
    </source>
</evidence>
<keyword evidence="6 18" id="KW-0812">Transmembrane</keyword>
<dbReference type="PROSITE" id="PS00682">
    <property type="entry name" value="ZP_1"/>
    <property type="match status" value="1"/>
</dbReference>
<dbReference type="InterPro" id="IPR001507">
    <property type="entry name" value="ZP_dom"/>
</dbReference>
<evidence type="ECO:0000256" key="1">
    <source>
        <dbReference type="ARBA" id="ARBA00004251"/>
    </source>
</evidence>
<evidence type="ECO:0000256" key="14">
    <source>
        <dbReference type="ARBA" id="ARBA00040238"/>
    </source>
</evidence>
<evidence type="ECO:0000256" key="15">
    <source>
        <dbReference type="ARBA" id="ARBA00042273"/>
    </source>
</evidence>
<keyword evidence="9 17" id="KW-1015">Disulfide bond</keyword>
<evidence type="ECO:0000256" key="16">
    <source>
        <dbReference type="ARBA" id="ARBA00042573"/>
    </source>
</evidence>
<dbReference type="Proteomes" id="UP000008672">
    <property type="component" value="Unassembled WGS sequence"/>
</dbReference>
<evidence type="ECO:0000256" key="4">
    <source>
        <dbReference type="ARBA" id="ARBA00022530"/>
    </source>
</evidence>
<dbReference type="GO" id="GO:0007339">
    <property type="term" value="P:binding of sperm to zona pellucida"/>
    <property type="evidence" value="ECO:0007669"/>
    <property type="project" value="TreeGrafter"/>
</dbReference>
<dbReference type="GO" id="GO:0035804">
    <property type="term" value="F:structural constituent of egg coat"/>
    <property type="evidence" value="ECO:0007669"/>
    <property type="project" value="TreeGrafter"/>
</dbReference>
<dbReference type="InterPro" id="IPR048290">
    <property type="entry name" value="ZP_chr"/>
</dbReference>
<dbReference type="InParanoid" id="H3A7N6"/>
<dbReference type="PANTHER" id="PTHR23343">
    <property type="entry name" value="ZONA PELLUCIDA SPERM-BINDING PROTEIN"/>
    <property type="match status" value="1"/>
</dbReference>
<evidence type="ECO:0000256" key="2">
    <source>
        <dbReference type="ARBA" id="ARBA00022475"/>
    </source>
</evidence>
<dbReference type="InterPro" id="IPR000519">
    <property type="entry name" value="P_trefoil_dom"/>
</dbReference>
<keyword evidence="10" id="KW-0325">Glycoprotein</keyword>
<evidence type="ECO:0000256" key="13">
    <source>
        <dbReference type="ARBA" id="ARBA00037545"/>
    </source>
</evidence>
<dbReference type="InterPro" id="IPR055355">
    <property type="entry name" value="ZP-C"/>
</dbReference>
<keyword evidence="7 18" id="KW-1133">Transmembrane helix</keyword>
<evidence type="ECO:0000256" key="12">
    <source>
        <dbReference type="ARBA" id="ARBA00024183"/>
    </source>
</evidence>
<dbReference type="OMA" id="LNCPDQT"/>
<evidence type="ECO:0000259" key="19">
    <source>
        <dbReference type="PROSITE" id="PS51034"/>
    </source>
</evidence>
<dbReference type="PANTHER" id="PTHR23343:SF31">
    <property type="entry name" value="ZONA PELLUCIDA SPERM-BINDING PROTEIN 4"/>
    <property type="match status" value="1"/>
</dbReference>
<comment type="function">
    <text evidence="13">Component of the zona pellucida, an extracellular matrix surrounding oocytes which mediates sperm binding, induction of the acrosome reaction and prevents post-fertilization polyspermy. The zona pellucida is composed of 3 to 4 glycoproteins, ZP1, ZP2, ZP3, and ZP4. ZP4 may act as a sperm receptor.</text>
</comment>
<dbReference type="SUPFAM" id="SSF57492">
    <property type="entry name" value="Trefoil"/>
    <property type="match status" value="1"/>
</dbReference>
<dbReference type="AlphaFoldDB" id="H3A7N6"/>
<keyword evidence="5" id="KW-0165">Cleavage on pair of basic residues</keyword>
<dbReference type="InterPro" id="IPR044913">
    <property type="entry name" value="P_trefoil_dom_sf"/>
</dbReference>
<dbReference type="STRING" id="7897.ENSLACP00000005657"/>
<feature type="domain" description="ZP" evidence="19">
    <location>
        <begin position="44"/>
        <end position="318"/>
    </location>
</feature>
<dbReference type="CDD" id="cd00111">
    <property type="entry name" value="Trefoil"/>
    <property type="match status" value="1"/>
</dbReference>
<dbReference type="Pfam" id="PF00100">
    <property type="entry name" value="Zona_pellucida"/>
    <property type="match status" value="1"/>
</dbReference>
<dbReference type="SMART" id="SM00241">
    <property type="entry name" value="ZP"/>
    <property type="match status" value="1"/>
</dbReference>
<reference evidence="21" key="3">
    <citation type="submission" date="2025-09" db="UniProtKB">
        <authorList>
            <consortium name="Ensembl"/>
        </authorList>
    </citation>
    <scope>IDENTIFICATION</scope>
</reference>
<keyword evidence="3" id="KW-0964">Secreted</keyword>
<keyword evidence="2" id="KW-1003">Cell membrane</keyword>
<dbReference type="GO" id="GO:0060468">
    <property type="term" value="P:prevention of polyspermy"/>
    <property type="evidence" value="ECO:0007669"/>
    <property type="project" value="TreeGrafter"/>
</dbReference>
<evidence type="ECO:0000256" key="11">
    <source>
        <dbReference type="ARBA" id="ARBA00023279"/>
    </source>
</evidence>
<keyword evidence="8 18" id="KW-0472">Membrane</keyword>
<dbReference type="InterPro" id="IPR017977">
    <property type="entry name" value="ZP_dom_CS"/>
</dbReference>
<sequence>VAPADQIPCGNDSISRQECERKGCCYELGGQASSCFYGLSGAVECTKDGHVLIVLTKKMTVPPLDLDSVHLLDEGPNCKPVNKTESFILFKIPFGTCGTTSRVAGSYVLYENEIIADRNIIRGPSGSITRDSTLRIHIQCRYMGRDSLPLNVQVFTLAPPLPVTEPGPLHLELRISKGESYGAYYHVSEYPVVKNLREPVFLEVRLLNRTDPSIVLMLDDCWATPTPNPLDKLMWKILVDGCPYTEDNYRTRLQNVDASGLKFPFHYKRFIVKTFAFVDSATEQPFKGQVYFHCSALVCHPSASEPCTMKCATVGSRRQRSVDLQMLEQQSRQAIVTSEGPVIFKENLENTIRIYPFSGAAAFVMILALCTVGIAVICKVKRQNQ</sequence>
<dbReference type="PROSITE" id="PS51448">
    <property type="entry name" value="P_TREFOIL_2"/>
    <property type="match status" value="1"/>
</dbReference>
<gene>
    <name evidence="21" type="primary">LOC102356445</name>
</gene>
<dbReference type="SMART" id="SM00018">
    <property type="entry name" value="PD"/>
    <property type="match status" value="1"/>
</dbReference>
<comment type="subcellular location">
    <subcellularLocation>
        <location evidence="1">Cell membrane</location>
        <topology evidence="1">Single-pass type I membrane protein</topology>
    </subcellularLocation>
    <subcellularLocation>
        <location evidence="12">Zona pellucida</location>
    </subcellularLocation>
</comment>
<comment type="caution">
    <text evidence="17">Lacks conserved residue(s) required for the propagation of feature annotation.</text>
</comment>
<dbReference type="GO" id="GO:0032190">
    <property type="term" value="F:acrosin binding"/>
    <property type="evidence" value="ECO:0007669"/>
    <property type="project" value="TreeGrafter"/>
</dbReference>
<dbReference type="PROSITE" id="PS51034">
    <property type="entry name" value="ZP_2"/>
    <property type="match status" value="1"/>
</dbReference>
<evidence type="ECO:0000313" key="21">
    <source>
        <dbReference type="Ensembl" id="ENSLACP00000005657.1"/>
    </source>
</evidence>
<dbReference type="GO" id="GO:0035805">
    <property type="term" value="C:egg coat"/>
    <property type="evidence" value="ECO:0007669"/>
    <property type="project" value="UniProtKB-SubCell"/>
</dbReference>
<dbReference type="Gene3D" id="4.10.110.10">
    <property type="entry name" value="Spasmolytic Protein, domain 1"/>
    <property type="match status" value="1"/>
</dbReference>
<dbReference type="Pfam" id="PF00088">
    <property type="entry name" value="Trefoil"/>
    <property type="match status" value="1"/>
</dbReference>
<evidence type="ECO:0000256" key="9">
    <source>
        <dbReference type="ARBA" id="ARBA00023157"/>
    </source>
</evidence>
<proteinExistence type="predicted"/>
<evidence type="ECO:0000259" key="20">
    <source>
        <dbReference type="PROSITE" id="PS51448"/>
    </source>
</evidence>
<dbReference type="InterPro" id="IPR042235">
    <property type="entry name" value="ZP-C_dom"/>
</dbReference>
<keyword evidence="22" id="KW-1185">Reference proteome</keyword>
<evidence type="ECO:0000256" key="3">
    <source>
        <dbReference type="ARBA" id="ARBA00022525"/>
    </source>
</evidence>
<feature type="transmembrane region" description="Helical" evidence="18">
    <location>
        <begin position="354"/>
        <end position="378"/>
    </location>
</feature>
<feature type="domain" description="P-type" evidence="20">
    <location>
        <begin position="1"/>
        <end position="39"/>
    </location>
</feature>
<evidence type="ECO:0000256" key="7">
    <source>
        <dbReference type="ARBA" id="ARBA00022989"/>
    </source>
</evidence>
<evidence type="ECO:0000256" key="18">
    <source>
        <dbReference type="SAM" id="Phobius"/>
    </source>
</evidence>
<organism evidence="21 22">
    <name type="scientific">Latimeria chalumnae</name>
    <name type="common">Coelacanth</name>
    <dbReference type="NCBI Taxonomy" id="7897"/>
    <lineage>
        <taxon>Eukaryota</taxon>
        <taxon>Metazoa</taxon>
        <taxon>Chordata</taxon>
        <taxon>Craniata</taxon>
        <taxon>Vertebrata</taxon>
        <taxon>Euteleostomi</taxon>
        <taxon>Coelacanthiformes</taxon>
        <taxon>Coelacanthidae</taxon>
        <taxon>Latimeria</taxon>
    </lineage>
</organism>
<dbReference type="InterPro" id="IPR055356">
    <property type="entry name" value="ZP-N"/>
</dbReference>
<evidence type="ECO:0000256" key="17">
    <source>
        <dbReference type="PROSITE-ProRule" id="PRU00779"/>
    </source>
</evidence>
<accession>H3A7N6</accession>
<dbReference type="InterPro" id="IPR051148">
    <property type="entry name" value="Zona_Pellucida_Domain_gp"/>
</dbReference>
<reference evidence="22" key="1">
    <citation type="submission" date="2011-08" db="EMBL/GenBank/DDBJ databases">
        <title>The draft genome of Latimeria chalumnae.</title>
        <authorList>
            <person name="Di Palma F."/>
            <person name="Alfoldi J."/>
            <person name="Johnson J."/>
            <person name="Berlin A."/>
            <person name="Gnerre S."/>
            <person name="Jaffe D."/>
            <person name="MacCallum I."/>
            <person name="Young S."/>
            <person name="Walker B.J."/>
            <person name="Lander E."/>
            <person name="Lindblad-Toh K."/>
        </authorList>
    </citation>
    <scope>NUCLEOTIDE SEQUENCE [LARGE SCALE GENOMIC DNA]</scope>
    <source>
        <strain evidence="22">Wild caught</strain>
    </source>
</reference>
<dbReference type="EMBL" id="AFYH01216304">
    <property type="status" value="NOT_ANNOTATED_CDS"/>
    <property type="molecule type" value="Genomic_DNA"/>
</dbReference>
<keyword evidence="4" id="KW-0272">Extracellular matrix</keyword>
<evidence type="ECO:0000256" key="6">
    <source>
        <dbReference type="ARBA" id="ARBA00022692"/>
    </source>
</evidence>
<dbReference type="GeneTree" id="ENSGT00940000161188"/>
<dbReference type="PRINTS" id="PR00023">
    <property type="entry name" value="ZPELLUCIDA"/>
</dbReference>